<dbReference type="Gene3D" id="6.10.340.10">
    <property type="match status" value="1"/>
</dbReference>
<feature type="domain" description="HAMP" evidence="2">
    <location>
        <begin position="208"/>
        <end position="261"/>
    </location>
</feature>
<dbReference type="OrthoDB" id="9765776at2"/>
<organism evidence="3 4">
    <name type="scientific">Rhodosalinus halophilus</name>
    <dbReference type="NCBI Taxonomy" id="2259333"/>
    <lineage>
        <taxon>Bacteria</taxon>
        <taxon>Pseudomonadati</taxon>
        <taxon>Pseudomonadota</taxon>
        <taxon>Alphaproteobacteria</taxon>
        <taxon>Rhodobacterales</taxon>
        <taxon>Paracoccaceae</taxon>
        <taxon>Rhodosalinus</taxon>
    </lineage>
</organism>
<dbReference type="InterPro" id="IPR003660">
    <property type="entry name" value="HAMP_dom"/>
</dbReference>
<keyword evidence="1" id="KW-0472">Membrane</keyword>
<dbReference type="CDD" id="cd06225">
    <property type="entry name" value="HAMP"/>
    <property type="match status" value="2"/>
</dbReference>
<evidence type="ECO:0000256" key="1">
    <source>
        <dbReference type="SAM" id="Phobius"/>
    </source>
</evidence>
<dbReference type="GO" id="GO:0016020">
    <property type="term" value="C:membrane"/>
    <property type="evidence" value="ECO:0007669"/>
    <property type="project" value="InterPro"/>
</dbReference>
<protein>
    <recommendedName>
        <fullName evidence="2">HAMP domain-containing protein</fullName>
    </recommendedName>
</protein>
<dbReference type="SUPFAM" id="SSF158472">
    <property type="entry name" value="HAMP domain-like"/>
    <property type="match status" value="1"/>
</dbReference>
<dbReference type="RefSeq" id="WP_113290981.1">
    <property type="nucleotide sequence ID" value="NZ_QNTQ01000037.1"/>
</dbReference>
<name>A0A365U3U9_9RHOB</name>
<feature type="transmembrane region" description="Helical" evidence="1">
    <location>
        <begin position="186"/>
        <end position="207"/>
    </location>
</feature>
<dbReference type="GO" id="GO:0007165">
    <property type="term" value="P:signal transduction"/>
    <property type="evidence" value="ECO:0007669"/>
    <property type="project" value="InterPro"/>
</dbReference>
<feature type="non-terminal residue" evidence="3">
    <location>
        <position position="328"/>
    </location>
</feature>
<gene>
    <name evidence="3" type="ORF">DRV85_18655</name>
</gene>
<accession>A0A365U3U9</accession>
<dbReference type="PROSITE" id="PS50885">
    <property type="entry name" value="HAMP"/>
    <property type="match status" value="1"/>
</dbReference>
<keyword evidence="1" id="KW-1133">Transmembrane helix</keyword>
<evidence type="ECO:0000259" key="2">
    <source>
        <dbReference type="PROSITE" id="PS50885"/>
    </source>
</evidence>
<keyword evidence="4" id="KW-1185">Reference proteome</keyword>
<dbReference type="AlphaFoldDB" id="A0A365U3U9"/>
<keyword evidence="1" id="KW-0812">Transmembrane</keyword>
<evidence type="ECO:0000313" key="3">
    <source>
        <dbReference type="EMBL" id="RBI82559.1"/>
    </source>
</evidence>
<proteinExistence type="predicted"/>
<dbReference type="Pfam" id="PF00672">
    <property type="entry name" value="HAMP"/>
    <property type="match status" value="2"/>
</dbReference>
<feature type="transmembrane region" description="Helical" evidence="1">
    <location>
        <begin position="12"/>
        <end position="36"/>
    </location>
</feature>
<dbReference type="Proteomes" id="UP000253370">
    <property type="component" value="Unassembled WGS sequence"/>
</dbReference>
<evidence type="ECO:0000313" key="4">
    <source>
        <dbReference type="Proteomes" id="UP000253370"/>
    </source>
</evidence>
<comment type="caution">
    <text evidence="3">The sequence shown here is derived from an EMBL/GenBank/DDBJ whole genome shotgun (WGS) entry which is preliminary data.</text>
</comment>
<dbReference type="SMART" id="SM00304">
    <property type="entry name" value="HAMP"/>
    <property type="match status" value="2"/>
</dbReference>
<dbReference type="EMBL" id="QNTQ01000037">
    <property type="protein sequence ID" value="RBI82559.1"/>
    <property type="molecule type" value="Genomic_DNA"/>
</dbReference>
<reference evidence="3 4" key="1">
    <citation type="submission" date="2018-07" db="EMBL/GenBank/DDBJ databases">
        <title>Rhodosalinus sp. strain E84T genomic sequence and assembly.</title>
        <authorList>
            <person name="Liu Z.-W."/>
            <person name="Lu D.-C."/>
        </authorList>
    </citation>
    <scope>NUCLEOTIDE SEQUENCE [LARGE SCALE GENOMIC DNA]</scope>
    <source>
        <strain evidence="3 4">E84</strain>
    </source>
</reference>
<sequence length="328" mass="35428">MHRLGIRGKIWGLAGALLGVTCVFSAIALVGIVRLADNLRHTHVLLDQAETAGQIRDDFVQAHAAAIEVLAGDSSRLQQVTTYLGKVSDSRRRITAAFLEVEEPARRKPEQAAKFNEVVDAVESYGSVLARARIGAAQEAGEILRQELIPARERIAAELDRLEGELREEARFLEAEGARLAGNAKLFVFGGAALTLFAGGVLGRLTVRRLSRGFTQVATAVARIASGDYQSSVPACERGDEIGTIARNLVDIRDKLRQAEADRAAHGAAEQRHSSLVEELSQRLSELADGDLDARIDPAAYDELESMYLKLCEDFNALAKGFTGLIGS</sequence>